<dbReference type="AlphaFoldDB" id="A0A517SKL1"/>
<dbReference type="InterPro" id="IPR003754">
    <property type="entry name" value="4pyrrol_synth_uPrphyn_synth"/>
</dbReference>
<dbReference type="CDD" id="cd06578">
    <property type="entry name" value="HemD"/>
    <property type="match status" value="1"/>
</dbReference>
<feature type="compositionally biased region" description="Polar residues" evidence="1">
    <location>
        <begin position="245"/>
        <end position="260"/>
    </location>
</feature>
<dbReference type="Pfam" id="PF02602">
    <property type="entry name" value="HEM4"/>
    <property type="match status" value="1"/>
</dbReference>
<protein>
    <submittedName>
        <fullName evidence="3">Bifunctional uroporphyrinogen-III synthetase/response regulator domain protein</fullName>
    </submittedName>
</protein>
<dbReference type="PANTHER" id="PTHR40082:SF1">
    <property type="entry name" value="BLR5956 PROTEIN"/>
    <property type="match status" value="1"/>
</dbReference>
<feature type="region of interest" description="Disordered" evidence="1">
    <location>
        <begin position="1"/>
        <end position="20"/>
    </location>
</feature>
<dbReference type="KEGG" id="ccos:Pan44_47260"/>
<feature type="domain" description="Tetrapyrrole biosynthesis uroporphyrinogen III synthase" evidence="2">
    <location>
        <begin position="1"/>
        <end position="243"/>
    </location>
</feature>
<dbReference type="SUPFAM" id="SSF69618">
    <property type="entry name" value="HemD-like"/>
    <property type="match status" value="1"/>
</dbReference>
<sequence>MASLIRRQGGEPTIAPSMREAPLEKHEPVFEFWKRLTAGEIDLVILMTGVGTQAMFDVLTTRMSREDVVAEMNRHPVCIRGPKPAVVLRNWTVRIDHRAPEPNTWREVLTILDANAVPLSGTTVAVQEYGKPSIELYDELRRRGATVVTVPVYRWELPADLEPLKDAIRRCVAGEFDALLFTSAQQAHHVLQVADQIGLREQWLAAANRCVIGSIGPTATETLVELNLKPDLEPDHPKMGPLVSETMSKAPSLLSAKQSQ</sequence>
<proteinExistence type="predicted"/>
<gene>
    <name evidence="3" type="ORF">Pan44_47260</name>
</gene>
<evidence type="ECO:0000259" key="2">
    <source>
        <dbReference type="Pfam" id="PF02602"/>
    </source>
</evidence>
<organism evidence="3 4">
    <name type="scientific">Caulifigura coniformis</name>
    <dbReference type="NCBI Taxonomy" id="2527983"/>
    <lineage>
        <taxon>Bacteria</taxon>
        <taxon>Pseudomonadati</taxon>
        <taxon>Planctomycetota</taxon>
        <taxon>Planctomycetia</taxon>
        <taxon>Planctomycetales</taxon>
        <taxon>Planctomycetaceae</taxon>
        <taxon>Caulifigura</taxon>
    </lineage>
</organism>
<evidence type="ECO:0000313" key="4">
    <source>
        <dbReference type="Proteomes" id="UP000315700"/>
    </source>
</evidence>
<dbReference type="GO" id="GO:0004852">
    <property type="term" value="F:uroporphyrinogen-III synthase activity"/>
    <property type="evidence" value="ECO:0007669"/>
    <property type="project" value="InterPro"/>
</dbReference>
<dbReference type="InterPro" id="IPR039793">
    <property type="entry name" value="UROS/Hem4"/>
</dbReference>
<dbReference type="GO" id="GO:0006780">
    <property type="term" value="P:uroporphyrinogen III biosynthetic process"/>
    <property type="evidence" value="ECO:0007669"/>
    <property type="project" value="InterPro"/>
</dbReference>
<dbReference type="PANTHER" id="PTHR40082">
    <property type="entry name" value="BLR5956 PROTEIN"/>
    <property type="match status" value="1"/>
</dbReference>
<dbReference type="Proteomes" id="UP000315700">
    <property type="component" value="Chromosome"/>
</dbReference>
<name>A0A517SKL1_9PLAN</name>
<dbReference type="OrthoDB" id="213853at2"/>
<reference evidence="3 4" key="1">
    <citation type="submission" date="2019-02" db="EMBL/GenBank/DDBJ databases">
        <title>Deep-cultivation of Planctomycetes and their phenomic and genomic characterization uncovers novel biology.</title>
        <authorList>
            <person name="Wiegand S."/>
            <person name="Jogler M."/>
            <person name="Boedeker C."/>
            <person name="Pinto D."/>
            <person name="Vollmers J."/>
            <person name="Rivas-Marin E."/>
            <person name="Kohn T."/>
            <person name="Peeters S.H."/>
            <person name="Heuer A."/>
            <person name="Rast P."/>
            <person name="Oberbeckmann S."/>
            <person name="Bunk B."/>
            <person name="Jeske O."/>
            <person name="Meyerdierks A."/>
            <person name="Storesund J.E."/>
            <person name="Kallscheuer N."/>
            <person name="Luecker S."/>
            <person name="Lage O.M."/>
            <person name="Pohl T."/>
            <person name="Merkel B.J."/>
            <person name="Hornburger P."/>
            <person name="Mueller R.-W."/>
            <person name="Bruemmer F."/>
            <person name="Labrenz M."/>
            <person name="Spormann A.M."/>
            <person name="Op den Camp H."/>
            <person name="Overmann J."/>
            <person name="Amann R."/>
            <person name="Jetten M.S.M."/>
            <person name="Mascher T."/>
            <person name="Medema M.H."/>
            <person name="Devos D.P."/>
            <person name="Kaster A.-K."/>
            <person name="Ovreas L."/>
            <person name="Rohde M."/>
            <person name="Galperin M.Y."/>
            <person name="Jogler C."/>
        </authorList>
    </citation>
    <scope>NUCLEOTIDE SEQUENCE [LARGE SCALE GENOMIC DNA]</scope>
    <source>
        <strain evidence="3 4">Pan44</strain>
    </source>
</reference>
<dbReference type="EMBL" id="CP036271">
    <property type="protein sequence ID" value="QDT56669.1"/>
    <property type="molecule type" value="Genomic_DNA"/>
</dbReference>
<feature type="region of interest" description="Disordered" evidence="1">
    <location>
        <begin position="230"/>
        <end position="260"/>
    </location>
</feature>
<accession>A0A517SKL1</accession>
<dbReference type="Gene3D" id="3.40.50.10090">
    <property type="match status" value="2"/>
</dbReference>
<dbReference type="InterPro" id="IPR036108">
    <property type="entry name" value="4pyrrol_syn_uPrphyn_synt_sf"/>
</dbReference>
<evidence type="ECO:0000256" key="1">
    <source>
        <dbReference type="SAM" id="MobiDB-lite"/>
    </source>
</evidence>
<keyword evidence="4" id="KW-1185">Reference proteome</keyword>
<evidence type="ECO:0000313" key="3">
    <source>
        <dbReference type="EMBL" id="QDT56669.1"/>
    </source>
</evidence>
<dbReference type="InParanoid" id="A0A517SKL1"/>